<comment type="similarity">
    <text evidence="1">Belongs to the leucine-binding protein family.</text>
</comment>
<evidence type="ECO:0000256" key="2">
    <source>
        <dbReference type="ARBA" id="ARBA00022729"/>
    </source>
</evidence>
<dbReference type="Proteomes" id="UP001053296">
    <property type="component" value="Chromosome"/>
</dbReference>
<dbReference type="SUPFAM" id="SSF53822">
    <property type="entry name" value="Periplasmic binding protein-like I"/>
    <property type="match status" value="1"/>
</dbReference>
<dbReference type="EMBL" id="AP024485">
    <property type="protein sequence ID" value="BCS88700.1"/>
    <property type="molecule type" value="Genomic_DNA"/>
</dbReference>
<gene>
    <name evidence="4" type="ORF">PSDVSF_19420</name>
</gene>
<dbReference type="InterPro" id="IPR028082">
    <property type="entry name" value="Peripla_BP_I"/>
</dbReference>
<dbReference type="InterPro" id="IPR028081">
    <property type="entry name" value="Leu-bd"/>
</dbReference>
<dbReference type="RefSeq" id="WP_229590694.1">
    <property type="nucleotide sequence ID" value="NZ_AP024485.1"/>
</dbReference>
<evidence type="ECO:0000256" key="1">
    <source>
        <dbReference type="ARBA" id="ARBA00010062"/>
    </source>
</evidence>
<evidence type="ECO:0000259" key="3">
    <source>
        <dbReference type="Pfam" id="PF13458"/>
    </source>
</evidence>
<sequence>MTVCLLVVCLGFAGRLVRADSERELVFGMSAAFTGANSELGIEFYRGLMAYLEYFNAQGGADGWTIKVTPANDGYNPAPCFQNTVRFITQDNVFALFSYVGTPTTTHILPLLQKFENQNIFLLFPFTGAQPLRSEPYGKYIYTARASYYEETAGLVDQLVKIGRTRIGVFYQSDAYGRNGWDGIRRALKKHELAIVSEASYRRGASSAQDFTDEARHIVEAEPDAIIIIGTYASQSAFIRDVRNVGYADLLAGISFADSDKTLDLLKAAGIRDGKDYSVNLINSQVVPSYTDLSLPGVRLYQKVLEGYTGQPISPGEGYIPRKFSYVSFEGFLNGLLLGEVIKRMADDPRRDRIPEVMRSITHFDMGIGETVSFGDKYQGLNAIYFTTVKDGSFQPVTDWEQWRQ</sequence>
<proteinExistence type="inferred from homology"/>
<organism evidence="4 5">
    <name type="scientific">Pseudodesulfovibrio sediminis</name>
    <dbReference type="NCBI Taxonomy" id="2810563"/>
    <lineage>
        <taxon>Bacteria</taxon>
        <taxon>Pseudomonadati</taxon>
        <taxon>Thermodesulfobacteriota</taxon>
        <taxon>Desulfovibrionia</taxon>
        <taxon>Desulfovibrionales</taxon>
        <taxon>Desulfovibrionaceae</taxon>
    </lineage>
</organism>
<name>A0ABN6EU44_9BACT</name>
<reference evidence="4" key="1">
    <citation type="journal article" date="2022" name="Arch. Microbiol.">
        <title>Pseudodesulfovibrio sediminis sp. nov., a mesophilic and neutrophilic sulfate-reducing bacterium isolated from sediment of a brackish lake.</title>
        <authorList>
            <person name="Takahashi A."/>
            <person name="Kojima H."/>
            <person name="Watanabe M."/>
            <person name="Fukui M."/>
        </authorList>
    </citation>
    <scope>NUCLEOTIDE SEQUENCE</scope>
    <source>
        <strain evidence="4">SF6</strain>
    </source>
</reference>
<dbReference type="Gene3D" id="3.40.50.2300">
    <property type="match status" value="2"/>
</dbReference>
<dbReference type="CDD" id="cd19978">
    <property type="entry name" value="PBP1_ABC_ligand_binding-like"/>
    <property type="match status" value="1"/>
</dbReference>
<evidence type="ECO:0000313" key="4">
    <source>
        <dbReference type="EMBL" id="BCS88700.1"/>
    </source>
</evidence>
<dbReference type="PANTHER" id="PTHR47235">
    <property type="entry name" value="BLR6548 PROTEIN"/>
    <property type="match status" value="1"/>
</dbReference>
<keyword evidence="5" id="KW-1185">Reference proteome</keyword>
<feature type="domain" description="Leucine-binding protein" evidence="3">
    <location>
        <begin position="27"/>
        <end position="392"/>
    </location>
</feature>
<accession>A0ABN6EU44</accession>
<dbReference type="PANTHER" id="PTHR47235:SF1">
    <property type="entry name" value="BLR6548 PROTEIN"/>
    <property type="match status" value="1"/>
</dbReference>
<keyword evidence="2" id="KW-0732">Signal</keyword>
<protein>
    <submittedName>
        <fullName evidence="4">ABC transporter substrate-binding protein</fullName>
    </submittedName>
</protein>
<dbReference type="Pfam" id="PF13458">
    <property type="entry name" value="Peripla_BP_6"/>
    <property type="match status" value="1"/>
</dbReference>
<evidence type="ECO:0000313" key="5">
    <source>
        <dbReference type="Proteomes" id="UP001053296"/>
    </source>
</evidence>